<feature type="transmembrane region" description="Helical" evidence="7">
    <location>
        <begin position="390"/>
        <end position="416"/>
    </location>
</feature>
<dbReference type="EMBL" id="NCSJ02000186">
    <property type="protein sequence ID" value="RFU27859.1"/>
    <property type="molecule type" value="Genomic_DNA"/>
</dbReference>
<dbReference type="InterPro" id="IPR001958">
    <property type="entry name" value="Tet-R_TetA/multi-R_MdtG-like"/>
</dbReference>
<evidence type="ECO:0000256" key="6">
    <source>
        <dbReference type="SAM" id="MobiDB-lite"/>
    </source>
</evidence>
<evidence type="ECO:0000313" key="10">
    <source>
        <dbReference type="Proteomes" id="UP000258309"/>
    </source>
</evidence>
<comment type="subcellular location">
    <subcellularLocation>
        <location evidence="1">Membrane</location>
        <topology evidence="1">Multi-pass membrane protein</topology>
    </subcellularLocation>
</comment>
<keyword evidence="5 7" id="KW-0472">Membrane</keyword>
<reference evidence="9 10" key="1">
    <citation type="submission" date="2018-05" db="EMBL/GenBank/DDBJ databases">
        <title>Draft genome sequence of Scytalidium lignicola DSM 105466, a ubiquitous saprotrophic fungus.</title>
        <authorList>
            <person name="Buettner E."/>
            <person name="Gebauer A.M."/>
            <person name="Hofrichter M."/>
            <person name="Liers C."/>
            <person name="Kellner H."/>
        </authorList>
    </citation>
    <scope>NUCLEOTIDE SEQUENCE [LARGE SCALE GENOMIC DNA]</scope>
    <source>
        <strain evidence="9 10">DSM 105466</strain>
    </source>
</reference>
<feature type="transmembrane region" description="Helical" evidence="7">
    <location>
        <begin position="195"/>
        <end position="217"/>
    </location>
</feature>
<feature type="transmembrane region" description="Helical" evidence="7">
    <location>
        <begin position="362"/>
        <end position="384"/>
    </location>
</feature>
<evidence type="ECO:0000256" key="3">
    <source>
        <dbReference type="ARBA" id="ARBA00022692"/>
    </source>
</evidence>
<dbReference type="GO" id="GO:0016020">
    <property type="term" value="C:membrane"/>
    <property type="evidence" value="ECO:0007669"/>
    <property type="project" value="UniProtKB-SubCell"/>
</dbReference>
<feature type="domain" description="Major facilitator superfamily (MFS) profile" evidence="8">
    <location>
        <begin position="67"/>
        <end position="489"/>
    </location>
</feature>
<dbReference type="OrthoDB" id="419616at2759"/>
<feature type="transmembrane region" description="Helical" evidence="7">
    <location>
        <begin position="428"/>
        <end position="453"/>
    </location>
</feature>
<dbReference type="InterPro" id="IPR036259">
    <property type="entry name" value="MFS_trans_sf"/>
</dbReference>
<dbReference type="PANTHER" id="PTHR23504:SF3">
    <property type="entry name" value="MAJOR FACILITATOR SUPERFAMILY (MFS) PROFILE DOMAIN-CONTAINING PROTEIN"/>
    <property type="match status" value="1"/>
</dbReference>
<keyword evidence="2" id="KW-0813">Transport</keyword>
<evidence type="ECO:0000313" key="9">
    <source>
        <dbReference type="EMBL" id="RFU27859.1"/>
    </source>
</evidence>
<feature type="transmembrane region" description="Helical" evidence="7">
    <location>
        <begin position="68"/>
        <end position="89"/>
    </location>
</feature>
<keyword evidence="3 7" id="KW-0812">Transmembrane</keyword>
<protein>
    <recommendedName>
        <fullName evidence="8">Major facilitator superfamily (MFS) profile domain-containing protein</fullName>
    </recommendedName>
</protein>
<feature type="non-terminal residue" evidence="9">
    <location>
        <position position="496"/>
    </location>
</feature>
<evidence type="ECO:0000256" key="2">
    <source>
        <dbReference type="ARBA" id="ARBA00022448"/>
    </source>
</evidence>
<name>A0A3E2H3B9_SCYLI</name>
<dbReference type="AlphaFoldDB" id="A0A3E2H3B9"/>
<accession>A0A3E2H3B9</accession>
<proteinExistence type="predicted"/>
<feature type="transmembrane region" description="Helical" evidence="7">
    <location>
        <begin position="459"/>
        <end position="482"/>
    </location>
</feature>
<dbReference type="PANTHER" id="PTHR23504">
    <property type="entry name" value="MAJOR FACILITATOR SUPERFAMILY DOMAIN-CONTAINING PROTEIN 10"/>
    <property type="match status" value="1"/>
</dbReference>
<dbReference type="PROSITE" id="PS50850">
    <property type="entry name" value="MFS"/>
    <property type="match status" value="1"/>
</dbReference>
<feature type="transmembrane region" description="Helical" evidence="7">
    <location>
        <begin position="104"/>
        <end position="126"/>
    </location>
</feature>
<dbReference type="InterPro" id="IPR020846">
    <property type="entry name" value="MFS_dom"/>
</dbReference>
<evidence type="ECO:0000259" key="8">
    <source>
        <dbReference type="PROSITE" id="PS50850"/>
    </source>
</evidence>
<keyword evidence="10" id="KW-1185">Reference proteome</keyword>
<feature type="transmembrane region" description="Helical" evidence="7">
    <location>
        <begin position="138"/>
        <end position="156"/>
    </location>
</feature>
<dbReference type="PRINTS" id="PR01035">
    <property type="entry name" value="TCRTETA"/>
</dbReference>
<feature type="non-terminal residue" evidence="9">
    <location>
        <position position="1"/>
    </location>
</feature>
<dbReference type="CDD" id="cd17330">
    <property type="entry name" value="MFS_SLC46_TetA_like"/>
    <property type="match status" value="1"/>
</dbReference>
<evidence type="ECO:0000256" key="1">
    <source>
        <dbReference type="ARBA" id="ARBA00004141"/>
    </source>
</evidence>
<dbReference type="InterPro" id="IPR011701">
    <property type="entry name" value="MFS"/>
</dbReference>
<dbReference type="Pfam" id="PF07690">
    <property type="entry name" value="MFS_1"/>
    <property type="match status" value="1"/>
</dbReference>
<dbReference type="GO" id="GO:0022857">
    <property type="term" value="F:transmembrane transporter activity"/>
    <property type="evidence" value="ECO:0007669"/>
    <property type="project" value="InterPro"/>
</dbReference>
<feature type="region of interest" description="Disordered" evidence="6">
    <location>
        <begin position="31"/>
        <end position="60"/>
    </location>
</feature>
<evidence type="ECO:0000256" key="7">
    <source>
        <dbReference type="SAM" id="Phobius"/>
    </source>
</evidence>
<gene>
    <name evidence="9" type="ORF">B7463_g8468</name>
</gene>
<evidence type="ECO:0000256" key="5">
    <source>
        <dbReference type="ARBA" id="ARBA00023136"/>
    </source>
</evidence>
<feature type="transmembrane region" description="Helical" evidence="7">
    <location>
        <begin position="162"/>
        <end position="183"/>
    </location>
</feature>
<comment type="caution">
    <text evidence="9">The sequence shown here is derived from an EMBL/GenBank/DDBJ whole genome shotgun (WGS) entry which is preliminary data.</text>
</comment>
<dbReference type="SUPFAM" id="SSF103473">
    <property type="entry name" value="MFS general substrate transporter"/>
    <property type="match status" value="1"/>
</dbReference>
<feature type="transmembrane region" description="Helical" evidence="7">
    <location>
        <begin position="237"/>
        <end position="261"/>
    </location>
</feature>
<dbReference type="OMA" id="IWQMILF"/>
<dbReference type="Proteomes" id="UP000258309">
    <property type="component" value="Unassembled WGS sequence"/>
</dbReference>
<sequence>MAPTPKIGDFDEVDVNETTGLLEANSEDVLPYTEHGLPSTTHASGAGVDAPNQPDEEDDDTPLPKTQIFLLCYARLVEPIAFFSIFPFINKMIWETGNLDEADVGFYAGLIESLFSLTQMLLMLSWGLAADRFGRKPVLVISLVGCSIATSMFGFSKTIWQMVLFRCFAGIFAGTVVTVRAMISENSTRKTQAQAFSYFAFTGNLGILFGPLLGGVLAEPATQYPSLFGKVKFLRDFPYALPTLCTGLIAISTAVTSALFIKETLDRKSLKDSKQNGSMSTRDIVKYPGVATVLFISGYVMSLGLAFTAVVPIFLFTDVKLGGLGFSPLYISVTMAVAGASQAIWILFVFPPLHHRFGNGAILRACAIIWPIMFAGHPLCNTLLRHDMKALFWIIFPPLMSLGSGVSMAFTGVTLATNDISPTPATLGTVNALALTIISGLRAVAPALFASIFATGAKIQIAFGYLAWVVMIVYAAGLNIALKWLPEKVEGKAKGK</sequence>
<organism evidence="9 10">
    <name type="scientific">Scytalidium lignicola</name>
    <name type="common">Hyphomycete</name>
    <dbReference type="NCBI Taxonomy" id="5539"/>
    <lineage>
        <taxon>Eukaryota</taxon>
        <taxon>Fungi</taxon>
        <taxon>Dikarya</taxon>
        <taxon>Ascomycota</taxon>
        <taxon>Pezizomycotina</taxon>
        <taxon>Leotiomycetes</taxon>
        <taxon>Leotiomycetes incertae sedis</taxon>
        <taxon>Scytalidium</taxon>
    </lineage>
</organism>
<feature type="transmembrane region" description="Helical" evidence="7">
    <location>
        <begin position="289"/>
        <end position="317"/>
    </location>
</feature>
<feature type="transmembrane region" description="Helical" evidence="7">
    <location>
        <begin position="329"/>
        <end position="350"/>
    </location>
</feature>
<keyword evidence="4 7" id="KW-1133">Transmembrane helix</keyword>
<evidence type="ECO:0000256" key="4">
    <source>
        <dbReference type="ARBA" id="ARBA00022989"/>
    </source>
</evidence>
<dbReference type="Gene3D" id="1.20.1250.20">
    <property type="entry name" value="MFS general substrate transporter like domains"/>
    <property type="match status" value="1"/>
</dbReference>